<protein>
    <recommendedName>
        <fullName evidence="4">NHL repeat-containing protein</fullName>
    </recommendedName>
</protein>
<dbReference type="InterPro" id="IPR001258">
    <property type="entry name" value="NHL_repeat"/>
</dbReference>
<evidence type="ECO:0008006" key="4">
    <source>
        <dbReference type="Google" id="ProtNLM"/>
    </source>
</evidence>
<dbReference type="Pfam" id="PF01436">
    <property type="entry name" value="NHL"/>
    <property type="match status" value="1"/>
</dbReference>
<dbReference type="EMBL" id="CAJNYV010001241">
    <property type="protein sequence ID" value="CAF3411923.1"/>
    <property type="molecule type" value="Genomic_DNA"/>
</dbReference>
<dbReference type="Gene3D" id="2.120.10.30">
    <property type="entry name" value="TolB, C-terminal domain"/>
    <property type="match status" value="1"/>
</dbReference>
<proteinExistence type="predicted"/>
<reference evidence="2" key="1">
    <citation type="submission" date="2021-02" db="EMBL/GenBank/DDBJ databases">
        <authorList>
            <person name="Nowell W R."/>
        </authorList>
    </citation>
    <scope>NUCLEOTIDE SEQUENCE</scope>
</reference>
<dbReference type="AlphaFoldDB" id="A0A818BIF1"/>
<dbReference type="SUPFAM" id="SSF101898">
    <property type="entry name" value="NHL repeat"/>
    <property type="match status" value="1"/>
</dbReference>
<accession>A0A818BIF1</accession>
<comment type="caution">
    <text evidence="2">The sequence shown here is derived from an EMBL/GenBank/DDBJ whole genome shotgun (WGS) entry which is preliminary data.</text>
</comment>
<evidence type="ECO:0000313" key="2">
    <source>
        <dbReference type="EMBL" id="CAF3411923.1"/>
    </source>
</evidence>
<evidence type="ECO:0000313" key="3">
    <source>
        <dbReference type="Proteomes" id="UP000663865"/>
    </source>
</evidence>
<keyword evidence="1" id="KW-0677">Repeat</keyword>
<organism evidence="2 3">
    <name type="scientific">Rotaria socialis</name>
    <dbReference type="NCBI Taxonomy" id="392032"/>
    <lineage>
        <taxon>Eukaryota</taxon>
        <taxon>Metazoa</taxon>
        <taxon>Spiralia</taxon>
        <taxon>Gnathifera</taxon>
        <taxon>Rotifera</taxon>
        <taxon>Eurotatoria</taxon>
        <taxon>Bdelloidea</taxon>
        <taxon>Philodinida</taxon>
        <taxon>Philodinidae</taxon>
        <taxon>Rotaria</taxon>
    </lineage>
</organism>
<name>A0A818BIF1_9BILA</name>
<dbReference type="Proteomes" id="UP000663865">
    <property type="component" value="Unassembled WGS sequence"/>
</dbReference>
<gene>
    <name evidence="2" type="ORF">KIK155_LOCUS9117</name>
</gene>
<evidence type="ECO:0000256" key="1">
    <source>
        <dbReference type="ARBA" id="ARBA00022737"/>
    </source>
</evidence>
<sequence>MNSRNRFFFGRDYMEFFYSNKNFQEATRVFIFNSSNRVKDVKEGILVAGGQGKGNDLTQLSFPHGIVVDQMGAVYVADGGNQQLMRWSHGTRQGHTIVGSNGRSEQSNKFNWSFGLPFDRYGNVYVVDLYNHRVQKLRIDVDS</sequence>
<dbReference type="InterPro" id="IPR011042">
    <property type="entry name" value="6-blade_b-propeller_TolB-like"/>
</dbReference>